<reference evidence="4 5" key="1">
    <citation type="submission" date="2019-09" db="EMBL/GenBank/DDBJ databases">
        <title>A chromosome-level genome assembly of the Chinese tupelo Nyssa sinensis.</title>
        <authorList>
            <person name="Yang X."/>
            <person name="Kang M."/>
            <person name="Yang Y."/>
            <person name="Xiong H."/>
            <person name="Wang M."/>
            <person name="Zhang Z."/>
            <person name="Wang Z."/>
            <person name="Wu H."/>
            <person name="Ma T."/>
            <person name="Liu J."/>
            <person name="Xi Z."/>
        </authorList>
    </citation>
    <scope>NUCLEOTIDE SEQUENCE [LARGE SCALE GENOMIC DNA]</scope>
    <source>
        <strain evidence="4">J267</strain>
        <tissue evidence="4">Leaf</tissue>
    </source>
</reference>
<feature type="compositionally biased region" description="Acidic residues" evidence="1">
    <location>
        <begin position="122"/>
        <end position="135"/>
    </location>
</feature>
<keyword evidence="2" id="KW-0812">Transmembrane</keyword>
<protein>
    <recommendedName>
        <fullName evidence="3">PGG domain-containing protein</fullName>
    </recommendedName>
</protein>
<dbReference type="Pfam" id="PF12796">
    <property type="entry name" value="Ank_2"/>
    <property type="match status" value="1"/>
</dbReference>
<dbReference type="Proteomes" id="UP000325577">
    <property type="component" value="Linkage Group LG3"/>
</dbReference>
<dbReference type="SUPFAM" id="SSF48403">
    <property type="entry name" value="Ankyrin repeat"/>
    <property type="match status" value="1"/>
</dbReference>
<feature type="compositionally biased region" description="Basic residues" evidence="1">
    <location>
        <begin position="102"/>
        <end position="111"/>
    </location>
</feature>
<evidence type="ECO:0000256" key="1">
    <source>
        <dbReference type="SAM" id="MobiDB-lite"/>
    </source>
</evidence>
<evidence type="ECO:0000259" key="3">
    <source>
        <dbReference type="Pfam" id="PF13962"/>
    </source>
</evidence>
<dbReference type="GO" id="GO:0016020">
    <property type="term" value="C:membrane"/>
    <property type="evidence" value="ECO:0007669"/>
    <property type="project" value="TreeGrafter"/>
</dbReference>
<proteinExistence type="predicted"/>
<dbReference type="Pfam" id="PF13962">
    <property type="entry name" value="PGG"/>
    <property type="match status" value="1"/>
</dbReference>
<feature type="transmembrane region" description="Helical" evidence="2">
    <location>
        <begin position="498"/>
        <end position="518"/>
    </location>
</feature>
<feature type="domain" description="PGG" evidence="3">
    <location>
        <begin position="378"/>
        <end position="490"/>
    </location>
</feature>
<dbReference type="Pfam" id="PF14223">
    <property type="entry name" value="Retrotran_gag_2"/>
    <property type="match status" value="1"/>
</dbReference>
<sequence length="534" mass="60488">MKMKENETLNDFSTRFSELVNQMKTYGEDISDARIVEKILISLPEKFDAIVAVVEETKDISKLSIQELMGSLKSYEQRLSQRSEKSLESAFQSKLILAPKMLKRNPQHKNKAKDNRLKAEDKEEEEVEIGEQEEDTPTKRNSMTKSLHKGVTFAKDAAMLRRIVGFEESRNITMARDLVMYKKIVESRQISKQASRKRRKETNLVEGVEGNSGEPSSFLLEKEIENEENPRKNSAGTPLFLATKSGCVDIVERILQLYPQAIEHIDGDGCTILHIAIQYRQMEIFNMVEKMEIPMKRLIKKPDKNLNSILHMVGRMAKDDVTKGMRRGPALELQEDLLLFERVNKISSKNFFKLINADGLTAEDLFALKNKKLSSDAEEWLKRTAKNCSIVAVLIATIAFAAAYTVPGGSNNTGIPVLLNPPLFTIFTIGDVISLTFSLLSIISFLSILTSSFCLEDFKKSLLRKLTLGITFLNLSVSMVMLAFAATIILMMKNEKPWIRFVLYAIAFLPMAVSVIFFEITSSWSLYSSLMKIF</sequence>
<dbReference type="PANTHER" id="PTHR24177">
    <property type="entry name" value="CASKIN"/>
    <property type="match status" value="1"/>
</dbReference>
<gene>
    <name evidence="4" type="ORF">F0562_008394</name>
</gene>
<organism evidence="4 5">
    <name type="scientific">Nyssa sinensis</name>
    <dbReference type="NCBI Taxonomy" id="561372"/>
    <lineage>
        <taxon>Eukaryota</taxon>
        <taxon>Viridiplantae</taxon>
        <taxon>Streptophyta</taxon>
        <taxon>Embryophyta</taxon>
        <taxon>Tracheophyta</taxon>
        <taxon>Spermatophyta</taxon>
        <taxon>Magnoliopsida</taxon>
        <taxon>eudicotyledons</taxon>
        <taxon>Gunneridae</taxon>
        <taxon>Pentapetalae</taxon>
        <taxon>asterids</taxon>
        <taxon>Cornales</taxon>
        <taxon>Nyssaceae</taxon>
        <taxon>Nyssa</taxon>
    </lineage>
</organism>
<feature type="region of interest" description="Disordered" evidence="1">
    <location>
        <begin position="102"/>
        <end position="147"/>
    </location>
</feature>
<dbReference type="AlphaFoldDB" id="A0A5J5A696"/>
<keyword evidence="2" id="KW-0472">Membrane</keyword>
<dbReference type="Gene3D" id="1.25.40.20">
    <property type="entry name" value="Ankyrin repeat-containing domain"/>
    <property type="match status" value="1"/>
</dbReference>
<evidence type="ECO:0000256" key="2">
    <source>
        <dbReference type="SAM" id="Phobius"/>
    </source>
</evidence>
<feature type="transmembrane region" description="Helical" evidence="2">
    <location>
        <begin position="388"/>
        <end position="406"/>
    </location>
</feature>
<keyword evidence="5" id="KW-1185">Reference proteome</keyword>
<evidence type="ECO:0000313" key="5">
    <source>
        <dbReference type="Proteomes" id="UP000325577"/>
    </source>
</evidence>
<dbReference type="InterPro" id="IPR036770">
    <property type="entry name" value="Ankyrin_rpt-contain_sf"/>
</dbReference>
<evidence type="ECO:0000313" key="4">
    <source>
        <dbReference type="EMBL" id="KAA8526403.1"/>
    </source>
</evidence>
<dbReference type="OrthoDB" id="1923662at2759"/>
<feature type="region of interest" description="Disordered" evidence="1">
    <location>
        <begin position="190"/>
        <end position="217"/>
    </location>
</feature>
<dbReference type="InterPro" id="IPR002110">
    <property type="entry name" value="Ankyrin_rpt"/>
</dbReference>
<accession>A0A5J5A696</accession>
<feature type="transmembrane region" description="Helical" evidence="2">
    <location>
        <begin position="426"/>
        <end position="449"/>
    </location>
</feature>
<dbReference type="InterPro" id="IPR026961">
    <property type="entry name" value="PGG_dom"/>
</dbReference>
<name>A0A5J5A696_9ASTE</name>
<keyword evidence="2" id="KW-1133">Transmembrane helix</keyword>
<feature type="compositionally biased region" description="Basic and acidic residues" evidence="1">
    <location>
        <begin position="112"/>
        <end position="121"/>
    </location>
</feature>
<dbReference type="EMBL" id="CM018046">
    <property type="protein sequence ID" value="KAA8526403.1"/>
    <property type="molecule type" value="Genomic_DNA"/>
</dbReference>
<feature type="transmembrane region" description="Helical" evidence="2">
    <location>
        <begin position="470"/>
        <end position="492"/>
    </location>
</feature>
<dbReference type="PANTHER" id="PTHR24177:SF314">
    <property type="entry name" value="PROTEIN ACCELERATED CELL DEATH 6-LIKE ISOFORM X1"/>
    <property type="match status" value="1"/>
</dbReference>